<organism evidence="2 3">
    <name type="scientific">Diaporthe vaccinii</name>
    <dbReference type="NCBI Taxonomy" id="105482"/>
    <lineage>
        <taxon>Eukaryota</taxon>
        <taxon>Fungi</taxon>
        <taxon>Dikarya</taxon>
        <taxon>Ascomycota</taxon>
        <taxon>Pezizomycotina</taxon>
        <taxon>Sordariomycetes</taxon>
        <taxon>Sordariomycetidae</taxon>
        <taxon>Diaporthales</taxon>
        <taxon>Diaporthaceae</taxon>
        <taxon>Diaporthe</taxon>
        <taxon>Diaporthe eres species complex</taxon>
    </lineage>
</organism>
<dbReference type="EMBL" id="JBAWTH010000014">
    <property type="protein sequence ID" value="KAL2288984.1"/>
    <property type="molecule type" value="Genomic_DNA"/>
</dbReference>
<sequence length="192" mass="20795">MGSATGRNYIGPIASGDADHAARISGDFAIPTAKQVRIAPCIQILESPRKPAPEHKQLVYKANMVNTSSSLAPDVSSSGASSSVSHEQGPPAKRVRREAPKRRFPPITWLTQHWLSKSVPYERIATASPRLGVGVIGQGLLDHHINLSPSITGVADFVPVRDEAGHHLGYRVKIATWPLSKKDELRVKDFNA</sequence>
<protein>
    <submittedName>
        <fullName evidence="2">Uncharacterized protein</fullName>
    </submittedName>
</protein>
<proteinExistence type="predicted"/>
<name>A0ABR4F2S3_9PEZI</name>
<feature type="region of interest" description="Disordered" evidence="1">
    <location>
        <begin position="70"/>
        <end position="100"/>
    </location>
</feature>
<evidence type="ECO:0000313" key="3">
    <source>
        <dbReference type="Proteomes" id="UP001600888"/>
    </source>
</evidence>
<reference evidence="2 3" key="1">
    <citation type="submission" date="2024-03" db="EMBL/GenBank/DDBJ databases">
        <title>A high-quality draft genome sequence of Diaporthe vaccinii, a causative agent of upright dieback and viscid rot disease in cranberry plants.</title>
        <authorList>
            <person name="Sarrasin M."/>
            <person name="Lang B.F."/>
            <person name="Burger G."/>
        </authorList>
    </citation>
    <scope>NUCLEOTIDE SEQUENCE [LARGE SCALE GENOMIC DNA]</scope>
    <source>
        <strain evidence="2 3">IS7</strain>
    </source>
</reference>
<gene>
    <name evidence="2" type="ORF">FJTKL_02847</name>
</gene>
<keyword evidence="3" id="KW-1185">Reference proteome</keyword>
<dbReference type="Proteomes" id="UP001600888">
    <property type="component" value="Unassembled WGS sequence"/>
</dbReference>
<comment type="caution">
    <text evidence="2">The sequence shown here is derived from an EMBL/GenBank/DDBJ whole genome shotgun (WGS) entry which is preliminary data.</text>
</comment>
<accession>A0ABR4F2S3</accession>
<evidence type="ECO:0000313" key="2">
    <source>
        <dbReference type="EMBL" id="KAL2288984.1"/>
    </source>
</evidence>
<feature type="compositionally biased region" description="Low complexity" evidence="1">
    <location>
        <begin position="70"/>
        <end position="85"/>
    </location>
</feature>
<evidence type="ECO:0000256" key="1">
    <source>
        <dbReference type="SAM" id="MobiDB-lite"/>
    </source>
</evidence>
<dbReference type="EMBL" id="JBAWTH010000014">
    <property type="protein sequence ID" value="KAL2288985.1"/>
    <property type="molecule type" value="Genomic_DNA"/>
</dbReference>